<dbReference type="EMBL" id="CR382122">
    <property type="protein sequence ID" value="CAH02412.1"/>
    <property type="molecule type" value="Genomic_DNA"/>
</dbReference>
<dbReference type="HOGENOM" id="CLU_713834_0_0_1"/>
<dbReference type="eggNOG" id="ENOG502RY3I">
    <property type="taxonomic scope" value="Eukaryota"/>
</dbReference>
<sequence length="387" mass="43333">MWVINSLPDSLPTIQSAELPSELEISRSQCNASPSSDSQLIDANFQYMNKLLAYCQYNSCYQSEFSAQIAIAALNVSHGFEQLAQQIRENAYGSASPDVQQWQSSTNYNKKAIGILQFVSTVPFVPTSILSQCNQFCSLYQLNQQLSMVLLTISKMRTRLYPDANDKYSKLLSFQDSDIQELSKVANAYAKLSIGCSNVCTSLQLSVQDSLQLASQINSMQHFLGSLALTLLSIDKYDHTDDPTTALEMIDTAIVHIQPLLSKEQLNLLQNNKSLDKLLVQTRFWKDSIKGKLRNKIKLGKNKHDLQPTSMTLHPFILEIIADFLLPLIMVLKVRYDNANEFTFDGMGKSHKWVLPQGKAPTVKGVNYIFDGVSLVIDQQSSSTSLH</sequence>
<dbReference type="InterPro" id="IPR035278">
    <property type="entry name" value="DUF5355"/>
</dbReference>
<proteinExistence type="predicted"/>
<name>Q6CVM0_KLULA</name>
<gene>
    <name evidence="1" type="ORF">KLLA0_B11011g</name>
</gene>
<protein>
    <submittedName>
        <fullName evidence="1">KLLA0B11011p</fullName>
    </submittedName>
</protein>
<evidence type="ECO:0000313" key="2">
    <source>
        <dbReference type="Proteomes" id="UP000000598"/>
    </source>
</evidence>
<dbReference type="InParanoid" id="Q6CVM0"/>
<reference evidence="1 2" key="1">
    <citation type="journal article" date="2004" name="Nature">
        <title>Genome evolution in yeasts.</title>
        <authorList>
            <consortium name="Genolevures"/>
            <person name="Dujon B."/>
            <person name="Sherman D."/>
            <person name="Fischer G."/>
            <person name="Durrens P."/>
            <person name="Casaregola S."/>
            <person name="Lafontaine I."/>
            <person name="de Montigny J."/>
            <person name="Marck C."/>
            <person name="Neuveglise C."/>
            <person name="Talla E."/>
            <person name="Goffard N."/>
            <person name="Frangeul L."/>
            <person name="Aigle M."/>
            <person name="Anthouard V."/>
            <person name="Babour A."/>
            <person name="Barbe V."/>
            <person name="Barnay S."/>
            <person name="Blanchin S."/>
            <person name="Beckerich J.M."/>
            <person name="Beyne E."/>
            <person name="Bleykasten C."/>
            <person name="Boisrame A."/>
            <person name="Boyer J."/>
            <person name="Cattolico L."/>
            <person name="Confanioleri F."/>
            <person name="de Daruvar A."/>
            <person name="Despons L."/>
            <person name="Fabre E."/>
            <person name="Fairhead C."/>
            <person name="Ferry-Dumazet H."/>
            <person name="Groppi A."/>
            <person name="Hantraye F."/>
            <person name="Hennequin C."/>
            <person name="Jauniaux N."/>
            <person name="Joyet P."/>
            <person name="Kachouri R."/>
            <person name="Kerrest A."/>
            <person name="Koszul R."/>
            <person name="Lemaire M."/>
            <person name="Lesur I."/>
            <person name="Ma L."/>
            <person name="Muller H."/>
            <person name="Nicaud J.M."/>
            <person name="Nikolski M."/>
            <person name="Oztas S."/>
            <person name="Ozier-Kalogeropoulos O."/>
            <person name="Pellenz S."/>
            <person name="Potier S."/>
            <person name="Richard G.F."/>
            <person name="Straub M.L."/>
            <person name="Suleau A."/>
            <person name="Swennene D."/>
            <person name="Tekaia F."/>
            <person name="Wesolowski-Louvel M."/>
            <person name="Westhof E."/>
            <person name="Wirth B."/>
            <person name="Zeniou-Meyer M."/>
            <person name="Zivanovic I."/>
            <person name="Bolotin-Fukuhara M."/>
            <person name="Thierry A."/>
            <person name="Bouchier C."/>
            <person name="Caudron B."/>
            <person name="Scarpelli C."/>
            <person name="Gaillardin C."/>
            <person name="Weissenbach J."/>
            <person name="Wincker P."/>
            <person name="Souciet J.L."/>
        </authorList>
    </citation>
    <scope>NUCLEOTIDE SEQUENCE [LARGE SCALE GENOMIC DNA]</scope>
    <source>
        <strain evidence="2">ATCC 8585 / CBS 2359 / DSM 70799 / NBRC 1267 / NRRL Y-1140 / WM37</strain>
    </source>
</reference>
<dbReference type="FunCoup" id="Q6CVM0">
    <property type="interactions" value="30"/>
</dbReference>
<dbReference type="STRING" id="284590.Q6CVM0"/>
<dbReference type="RefSeq" id="XP_452019.1">
    <property type="nucleotide sequence ID" value="XM_452019.1"/>
</dbReference>
<dbReference type="KEGG" id="kla:KLLA0_B11011g"/>
<dbReference type="Proteomes" id="UP000000598">
    <property type="component" value="Chromosome B"/>
</dbReference>
<dbReference type="AlphaFoldDB" id="Q6CVM0"/>
<evidence type="ECO:0000313" key="1">
    <source>
        <dbReference type="EMBL" id="CAH02412.1"/>
    </source>
</evidence>
<accession>Q6CVM0</accession>
<dbReference type="Pfam" id="PF17306">
    <property type="entry name" value="DUF5355"/>
    <property type="match status" value="1"/>
</dbReference>
<keyword evidence="2" id="KW-1185">Reference proteome</keyword>
<dbReference type="GeneID" id="2897241"/>
<dbReference type="PaxDb" id="284590-Q6CVM0"/>
<dbReference type="OMA" id="NDECGIA"/>
<organism evidence="1 2">
    <name type="scientific">Kluyveromyces lactis (strain ATCC 8585 / CBS 2359 / DSM 70799 / NBRC 1267 / NRRL Y-1140 / WM37)</name>
    <name type="common">Yeast</name>
    <name type="synonym">Candida sphaerica</name>
    <dbReference type="NCBI Taxonomy" id="284590"/>
    <lineage>
        <taxon>Eukaryota</taxon>
        <taxon>Fungi</taxon>
        <taxon>Dikarya</taxon>
        <taxon>Ascomycota</taxon>
        <taxon>Saccharomycotina</taxon>
        <taxon>Saccharomycetes</taxon>
        <taxon>Saccharomycetales</taxon>
        <taxon>Saccharomycetaceae</taxon>
        <taxon>Kluyveromyces</taxon>
    </lineage>
</organism>